<dbReference type="eggNOG" id="ENOG5033C8F">
    <property type="taxonomic scope" value="Bacteria"/>
</dbReference>
<dbReference type="RefSeq" id="WP_015205786.1">
    <property type="nucleotide sequence ID" value="NC_019757.1"/>
</dbReference>
<dbReference type="AlphaFoldDB" id="K9WSM0"/>
<accession>K9WSM0</accession>
<protein>
    <submittedName>
        <fullName evidence="1">Uncharacterized protein</fullName>
    </submittedName>
</protein>
<name>K9WSM0_9NOST</name>
<evidence type="ECO:0000313" key="2">
    <source>
        <dbReference type="Proteomes" id="UP000010475"/>
    </source>
</evidence>
<dbReference type="EMBL" id="CP003642">
    <property type="protein sequence ID" value="AFZ22527.1"/>
    <property type="molecule type" value="Genomic_DNA"/>
</dbReference>
<dbReference type="KEGG" id="csg:Cylst_0150"/>
<dbReference type="HOGENOM" id="CLU_196580_0_0_3"/>
<dbReference type="STRING" id="56107.Cylst_0150"/>
<proteinExistence type="predicted"/>
<organism evidence="1 2">
    <name type="scientific">Cylindrospermum stagnale PCC 7417</name>
    <dbReference type="NCBI Taxonomy" id="56107"/>
    <lineage>
        <taxon>Bacteria</taxon>
        <taxon>Bacillati</taxon>
        <taxon>Cyanobacteriota</taxon>
        <taxon>Cyanophyceae</taxon>
        <taxon>Nostocales</taxon>
        <taxon>Nostocaceae</taxon>
        <taxon>Cylindrospermum</taxon>
    </lineage>
</organism>
<gene>
    <name evidence="1" type="ORF">Cylst_0150</name>
</gene>
<reference evidence="1 2" key="1">
    <citation type="submission" date="2012-06" db="EMBL/GenBank/DDBJ databases">
        <title>Finished chromosome of genome of Cylindrospermum stagnale PCC 7417.</title>
        <authorList>
            <consortium name="US DOE Joint Genome Institute"/>
            <person name="Gugger M."/>
            <person name="Coursin T."/>
            <person name="Rippka R."/>
            <person name="Tandeau De Marsac N."/>
            <person name="Huntemann M."/>
            <person name="Wei C.-L."/>
            <person name="Han J."/>
            <person name="Detter J.C."/>
            <person name="Han C."/>
            <person name="Tapia R."/>
            <person name="Chen A."/>
            <person name="Kyrpides N."/>
            <person name="Mavromatis K."/>
            <person name="Markowitz V."/>
            <person name="Szeto E."/>
            <person name="Ivanova N."/>
            <person name="Pagani I."/>
            <person name="Pati A."/>
            <person name="Goodwin L."/>
            <person name="Nordberg H.P."/>
            <person name="Cantor M.N."/>
            <person name="Hua S.X."/>
            <person name="Woyke T."/>
            <person name="Kerfeld C.A."/>
        </authorList>
    </citation>
    <scope>NUCLEOTIDE SEQUENCE [LARGE SCALE GENOMIC DNA]</scope>
    <source>
        <strain evidence="1 2">PCC 7417</strain>
    </source>
</reference>
<dbReference type="OrthoDB" id="427830at2"/>
<keyword evidence="2" id="KW-1185">Reference proteome</keyword>
<sequence length="74" mass="8546">MLAHRIETTVKDDRTLTLENLPFTSGEQVEVIILSRPRKISEQNKYPFRGFPVQYIEPTEPIAQEDWEAAQGLC</sequence>
<evidence type="ECO:0000313" key="1">
    <source>
        <dbReference type="EMBL" id="AFZ22527.1"/>
    </source>
</evidence>
<dbReference type="Proteomes" id="UP000010475">
    <property type="component" value="Chromosome"/>
</dbReference>